<evidence type="ECO:0000256" key="1">
    <source>
        <dbReference type="SAM" id="Phobius"/>
    </source>
</evidence>
<proteinExistence type="predicted"/>
<protein>
    <submittedName>
        <fullName evidence="2">Uncharacterized protein</fullName>
    </submittedName>
</protein>
<keyword evidence="3" id="KW-1185">Reference proteome</keyword>
<feature type="transmembrane region" description="Helical" evidence="1">
    <location>
        <begin position="92"/>
        <end position="117"/>
    </location>
</feature>
<sequence length="135" mass="15343">MHSFPKHFSWRTRPSRLMVLIISCLLLYALSAFIFTLTEFFNLSQRAYRCRTVDPRFVKVVWDQKSNSGNAKNGNDGENGLGNGNGLKRHKVMAFVGIQTGFGSIMTSLCLCEIFLFSAQRLVVQDLKSSWHATY</sequence>
<comment type="caution">
    <text evidence="2">The sequence shown here is derived from an EMBL/GenBank/DDBJ whole genome shotgun (WGS) entry which is preliminary data.</text>
</comment>
<evidence type="ECO:0000313" key="3">
    <source>
        <dbReference type="Proteomes" id="UP001054252"/>
    </source>
</evidence>
<keyword evidence="1" id="KW-1133">Transmembrane helix</keyword>
<evidence type="ECO:0000313" key="2">
    <source>
        <dbReference type="EMBL" id="GKV40895.1"/>
    </source>
</evidence>
<dbReference type="AlphaFoldDB" id="A0AAV5LTR2"/>
<name>A0AAV5LTR2_9ROSI</name>
<reference evidence="2 3" key="1">
    <citation type="journal article" date="2021" name="Commun. Biol.">
        <title>The genome of Shorea leprosula (Dipterocarpaceae) highlights the ecological relevance of drought in aseasonal tropical rainforests.</title>
        <authorList>
            <person name="Ng K.K.S."/>
            <person name="Kobayashi M.J."/>
            <person name="Fawcett J.A."/>
            <person name="Hatakeyama M."/>
            <person name="Paape T."/>
            <person name="Ng C.H."/>
            <person name="Ang C.C."/>
            <person name="Tnah L.H."/>
            <person name="Lee C.T."/>
            <person name="Nishiyama T."/>
            <person name="Sese J."/>
            <person name="O'Brien M.J."/>
            <person name="Copetti D."/>
            <person name="Mohd Noor M.I."/>
            <person name="Ong R.C."/>
            <person name="Putra M."/>
            <person name="Sireger I.Z."/>
            <person name="Indrioko S."/>
            <person name="Kosugi Y."/>
            <person name="Izuno A."/>
            <person name="Isagi Y."/>
            <person name="Lee S.L."/>
            <person name="Shimizu K.K."/>
        </authorList>
    </citation>
    <scope>NUCLEOTIDE SEQUENCE [LARGE SCALE GENOMIC DNA]</scope>
    <source>
        <strain evidence="2">214</strain>
    </source>
</reference>
<keyword evidence="1" id="KW-0472">Membrane</keyword>
<organism evidence="2 3">
    <name type="scientific">Rubroshorea leprosula</name>
    <dbReference type="NCBI Taxonomy" id="152421"/>
    <lineage>
        <taxon>Eukaryota</taxon>
        <taxon>Viridiplantae</taxon>
        <taxon>Streptophyta</taxon>
        <taxon>Embryophyta</taxon>
        <taxon>Tracheophyta</taxon>
        <taxon>Spermatophyta</taxon>
        <taxon>Magnoliopsida</taxon>
        <taxon>eudicotyledons</taxon>
        <taxon>Gunneridae</taxon>
        <taxon>Pentapetalae</taxon>
        <taxon>rosids</taxon>
        <taxon>malvids</taxon>
        <taxon>Malvales</taxon>
        <taxon>Dipterocarpaceae</taxon>
        <taxon>Rubroshorea</taxon>
    </lineage>
</organism>
<dbReference type="EMBL" id="BPVZ01000145">
    <property type="protein sequence ID" value="GKV40895.1"/>
    <property type="molecule type" value="Genomic_DNA"/>
</dbReference>
<accession>A0AAV5LTR2</accession>
<dbReference type="Proteomes" id="UP001054252">
    <property type="component" value="Unassembled WGS sequence"/>
</dbReference>
<keyword evidence="1" id="KW-0812">Transmembrane</keyword>
<gene>
    <name evidence="2" type="ORF">SLEP1_g48490</name>
</gene>
<feature type="transmembrane region" description="Helical" evidence="1">
    <location>
        <begin position="20"/>
        <end position="41"/>
    </location>
</feature>